<dbReference type="AlphaFoldDB" id="G3MIK1"/>
<sequence length="310" mass="34983">QTHFFQGPRLFVKRVLTWKALSGSEDTTAVCGKFINRKKRSAQVAHRGCKPNASLETKRTGMSKGAFITVCLLFSATWTESTAVDAKAPSKSNAPGDSVKSTVSSSQEAHSKAQESVTTSSKTNTAEGSQELTPYEDDPQHRERQHMEDFLNIEERIYVIKRDFQLGRGVTCESAQRERKITEKDYVYTLRARQYKIVNDLISMKVIFKVSKTGVHKDYNAVRYQHGLDQPWRERKLMYISPEKTCAILVEKLGKGRKGCQLVQPESAIDDGIPEECDKIYKASCGKTSVQVYEHACRSLPDASPRHREL</sequence>
<dbReference type="InterPro" id="IPR012674">
    <property type="entry name" value="Calycin"/>
</dbReference>
<feature type="non-terminal residue" evidence="2">
    <location>
        <position position="1"/>
    </location>
</feature>
<feature type="compositionally biased region" description="Polar residues" evidence="1">
    <location>
        <begin position="90"/>
        <end position="132"/>
    </location>
</feature>
<dbReference type="Gene3D" id="2.40.128.20">
    <property type="match status" value="1"/>
</dbReference>
<name>G3MIK1_AMBMU</name>
<dbReference type="SUPFAM" id="SSF50814">
    <property type="entry name" value="Lipocalins"/>
    <property type="match status" value="1"/>
</dbReference>
<accession>G3MIK1</accession>
<evidence type="ECO:0000313" key="2">
    <source>
        <dbReference type="EMBL" id="AEO33319.1"/>
    </source>
</evidence>
<dbReference type="InterPro" id="IPR002970">
    <property type="entry name" value="Tick_his-bd"/>
</dbReference>
<evidence type="ECO:0000256" key="1">
    <source>
        <dbReference type="SAM" id="MobiDB-lite"/>
    </source>
</evidence>
<dbReference type="GO" id="GO:0043176">
    <property type="term" value="F:amine binding"/>
    <property type="evidence" value="ECO:0007669"/>
    <property type="project" value="InterPro"/>
</dbReference>
<proteinExistence type="evidence at transcript level"/>
<dbReference type="GO" id="GO:0030682">
    <property type="term" value="P:symbiont-mediated perturbation of host defenses"/>
    <property type="evidence" value="ECO:0007669"/>
    <property type="project" value="InterPro"/>
</dbReference>
<reference evidence="2" key="1">
    <citation type="journal article" date="2011" name="PLoS ONE">
        <title>A deep insight into the sialotranscriptome of the gulf coast tick, Amblyomma maculatum.</title>
        <authorList>
            <person name="Karim S."/>
            <person name="Singh P."/>
            <person name="Ribeiro J.M."/>
        </authorList>
    </citation>
    <scope>NUCLEOTIDE SEQUENCE</scope>
    <source>
        <tissue evidence="2">Salivary gland</tissue>
    </source>
</reference>
<dbReference type="Pfam" id="PF02098">
    <property type="entry name" value="His_binding"/>
    <property type="match status" value="1"/>
</dbReference>
<organism evidence="2">
    <name type="scientific">Amblyomma maculatum</name>
    <name type="common">Gulf Coast tick</name>
    <dbReference type="NCBI Taxonomy" id="34609"/>
    <lineage>
        <taxon>Eukaryota</taxon>
        <taxon>Metazoa</taxon>
        <taxon>Ecdysozoa</taxon>
        <taxon>Arthropoda</taxon>
        <taxon>Chelicerata</taxon>
        <taxon>Arachnida</taxon>
        <taxon>Acari</taxon>
        <taxon>Parasitiformes</taxon>
        <taxon>Ixodida</taxon>
        <taxon>Ixodoidea</taxon>
        <taxon>Ixodidae</taxon>
        <taxon>Amblyomminae</taxon>
        <taxon>Amblyomma</taxon>
    </lineage>
</organism>
<feature type="region of interest" description="Disordered" evidence="1">
    <location>
        <begin position="84"/>
        <end position="142"/>
    </location>
</feature>
<protein>
    <submittedName>
        <fullName evidence="2">Uncharacterized protein</fullName>
    </submittedName>
</protein>
<dbReference type="EMBL" id="JO841702">
    <property type="protein sequence ID" value="AEO33319.1"/>
    <property type="molecule type" value="mRNA"/>
</dbReference>